<dbReference type="OrthoDB" id="506431at2759"/>
<evidence type="ECO:0000259" key="2">
    <source>
        <dbReference type="Pfam" id="PF03061"/>
    </source>
</evidence>
<evidence type="ECO:0000313" key="4">
    <source>
        <dbReference type="Proteomes" id="UP000184188"/>
    </source>
</evidence>
<proteinExistence type="predicted"/>
<dbReference type="RefSeq" id="XP_022577494.1">
    <property type="nucleotide sequence ID" value="XM_022727507.1"/>
</dbReference>
<dbReference type="InterPro" id="IPR006683">
    <property type="entry name" value="Thioestr_dom"/>
</dbReference>
<accession>A0A1L9S754</accession>
<protein>
    <recommendedName>
        <fullName evidence="2">Thioesterase domain-containing protein</fullName>
    </recommendedName>
</protein>
<dbReference type="EMBL" id="KV878355">
    <property type="protein sequence ID" value="OJJ42984.1"/>
    <property type="molecule type" value="Genomic_DNA"/>
</dbReference>
<keyword evidence="4" id="KW-1185">Reference proteome</keyword>
<evidence type="ECO:0000256" key="1">
    <source>
        <dbReference type="SAM" id="MobiDB-lite"/>
    </source>
</evidence>
<organism evidence="3 4">
    <name type="scientific">Penicilliopsis zonata CBS 506.65</name>
    <dbReference type="NCBI Taxonomy" id="1073090"/>
    <lineage>
        <taxon>Eukaryota</taxon>
        <taxon>Fungi</taxon>
        <taxon>Dikarya</taxon>
        <taxon>Ascomycota</taxon>
        <taxon>Pezizomycotina</taxon>
        <taxon>Eurotiomycetes</taxon>
        <taxon>Eurotiomycetidae</taxon>
        <taxon>Eurotiales</taxon>
        <taxon>Aspergillaceae</taxon>
        <taxon>Penicilliopsis</taxon>
    </lineage>
</organism>
<feature type="region of interest" description="Disordered" evidence="1">
    <location>
        <begin position="1"/>
        <end position="31"/>
    </location>
</feature>
<evidence type="ECO:0000313" key="3">
    <source>
        <dbReference type="EMBL" id="OJJ42984.1"/>
    </source>
</evidence>
<dbReference type="GeneID" id="34613971"/>
<dbReference type="PANTHER" id="PTHR47260:SF3">
    <property type="entry name" value="THIOESTERASE FAMILY PROTEIN (AFU_ORTHOLOGUE AFUA_7G03960)"/>
    <property type="match status" value="1"/>
</dbReference>
<dbReference type="InterPro" id="IPR029069">
    <property type="entry name" value="HotDog_dom_sf"/>
</dbReference>
<dbReference type="Gene3D" id="3.10.129.10">
    <property type="entry name" value="Hotdog Thioesterase"/>
    <property type="match status" value="1"/>
</dbReference>
<dbReference type="AlphaFoldDB" id="A0A1L9S754"/>
<dbReference type="PANTHER" id="PTHR47260">
    <property type="entry name" value="UPF0644 PROTEIN PB2B4.06"/>
    <property type="match status" value="1"/>
</dbReference>
<dbReference type="InterPro" id="IPR052061">
    <property type="entry name" value="PTE-AB_protein"/>
</dbReference>
<sequence length="189" mass="20398">MIVKHPITSPLLSHPDYTPIETTSRQRLPTDENGFFAGTLATATTIPHVQTLTYNKLVPLASSGVELEVESAWRTPLEPPDILMLLSLATPGLSGHPGLAHGGLLATVIDEAMSLALEAHSQIVSSFFTAQLDVRYLAPVPVPSVAVVRAKVVSRAGRKNTVRAEILDNGRICVEALGVWIEKRQTHKI</sequence>
<dbReference type="VEuPathDB" id="FungiDB:ASPZODRAFT_19962"/>
<dbReference type="CDD" id="cd03443">
    <property type="entry name" value="PaaI_thioesterase"/>
    <property type="match status" value="1"/>
</dbReference>
<feature type="domain" description="Thioesterase" evidence="2">
    <location>
        <begin position="98"/>
        <end position="170"/>
    </location>
</feature>
<dbReference type="Proteomes" id="UP000184188">
    <property type="component" value="Unassembled WGS sequence"/>
</dbReference>
<reference evidence="4" key="1">
    <citation type="journal article" date="2017" name="Genome Biol.">
        <title>Comparative genomics reveals high biological diversity and specific adaptations in the industrially and medically important fungal genus Aspergillus.</title>
        <authorList>
            <person name="de Vries R.P."/>
            <person name="Riley R."/>
            <person name="Wiebenga A."/>
            <person name="Aguilar-Osorio G."/>
            <person name="Amillis S."/>
            <person name="Uchima C.A."/>
            <person name="Anderluh G."/>
            <person name="Asadollahi M."/>
            <person name="Askin M."/>
            <person name="Barry K."/>
            <person name="Battaglia E."/>
            <person name="Bayram O."/>
            <person name="Benocci T."/>
            <person name="Braus-Stromeyer S.A."/>
            <person name="Caldana C."/>
            <person name="Canovas D."/>
            <person name="Cerqueira G.C."/>
            <person name="Chen F."/>
            <person name="Chen W."/>
            <person name="Choi C."/>
            <person name="Clum A."/>
            <person name="Dos Santos R.A."/>
            <person name="Damasio A.R."/>
            <person name="Diallinas G."/>
            <person name="Emri T."/>
            <person name="Fekete E."/>
            <person name="Flipphi M."/>
            <person name="Freyberg S."/>
            <person name="Gallo A."/>
            <person name="Gournas C."/>
            <person name="Habgood R."/>
            <person name="Hainaut M."/>
            <person name="Harispe M.L."/>
            <person name="Henrissat B."/>
            <person name="Hilden K.S."/>
            <person name="Hope R."/>
            <person name="Hossain A."/>
            <person name="Karabika E."/>
            <person name="Karaffa L."/>
            <person name="Karanyi Z."/>
            <person name="Krasevec N."/>
            <person name="Kuo A."/>
            <person name="Kusch H."/>
            <person name="LaButti K."/>
            <person name="Lagendijk E.L."/>
            <person name="Lapidus A."/>
            <person name="Levasseur A."/>
            <person name="Lindquist E."/>
            <person name="Lipzen A."/>
            <person name="Logrieco A.F."/>
            <person name="MacCabe A."/>
            <person name="Maekelae M.R."/>
            <person name="Malavazi I."/>
            <person name="Melin P."/>
            <person name="Meyer V."/>
            <person name="Mielnichuk N."/>
            <person name="Miskei M."/>
            <person name="Molnar A.P."/>
            <person name="Mule G."/>
            <person name="Ngan C.Y."/>
            <person name="Orejas M."/>
            <person name="Orosz E."/>
            <person name="Ouedraogo J.P."/>
            <person name="Overkamp K.M."/>
            <person name="Park H.-S."/>
            <person name="Perrone G."/>
            <person name="Piumi F."/>
            <person name="Punt P.J."/>
            <person name="Ram A.F."/>
            <person name="Ramon A."/>
            <person name="Rauscher S."/>
            <person name="Record E."/>
            <person name="Riano-Pachon D.M."/>
            <person name="Robert V."/>
            <person name="Roehrig J."/>
            <person name="Ruller R."/>
            <person name="Salamov A."/>
            <person name="Salih N.S."/>
            <person name="Samson R.A."/>
            <person name="Sandor E."/>
            <person name="Sanguinetti M."/>
            <person name="Schuetze T."/>
            <person name="Sepcic K."/>
            <person name="Shelest E."/>
            <person name="Sherlock G."/>
            <person name="Sophianopoulou V."/>
            <person name="Squina F.M."/>
            <person name="Sun H."/>
            <person name="Susca A."/>
            <person name="Todd R.B."/>
            <person name="Tsang A."/>
            <person name="Unkles S.E."/>
            <person name="van de Wiele N."/>
            <person name="van Rossen-Uffink D."/>
            <person name="Oliveira J.V."/>
            <person name="Vesth T.C."/>
            <person name="Visser J."/>
            <person name="Yu J.-H."/>
            <person name="Zhou M."/>
            <person name="Andersen M.R."/>
            <person name="Archer D.B."/>
            <person name="Baker S.E."/>
            <person name="Benoit I."/>
            <person name="Brakhage A.A."/>
            <person name="Braus G.H."/>
            <person name="Fischer R."/>
            <person name="Frisvad J.C."/>
            <person name="Goldman G.H."/>
            <person name="Houbraken J."/>
            <person name="Oakley B."/>
            <person name="Pocsi I."/>
            <person name="Scazzocchio C."/>
            <person name="Seiboth B."/>
            <person name="vanKuyk P.A."/>
            <person name="Wortman J."/>
            <person name="Dyer P.S."/>
            <person name="Grigoriev I.V."/>
        </authorList>
    </citation>
    <scope>NUCLEOTIDE SEQUENCE [LARGE SCALE GENOMIC DNA]</scope>
    <source>
        <strain evidence="4">CBS 506.65</strain>
    </source>
</reference>
<gene>
    <name evidence="3" type="ORF">ASPZODRAFT_19962</name>
</gene>
<dbReference type="SUPFAM" id="SSF54637">
    <property type="entry name" value="Thioesterase/thiol ester dehydrase-isomerase"/>
    <property type="match status" value="1"/>
</dbReference>
<dbReference type="Pfam" id="PF03061">
    <property type="entry name" value="4HBT"/>
    <property type="match status" value="1"/>
</dbReference>
<dbReference type="STRING" id="1073090.A0A1L9S754"/>
<name>A0A1L9S754_9EURO</name>